<reference evidence="2" key="1">
    <citation type="submission" date="2020-11" db="EMBL/GenBank/DDBJ databases">
        <authorList>
            <person name="Whiteford S."/>
        </authorList>
    </citation>
    <scope>NUCLEOTIDE SEQUENCE</scope>
</reference>
<proteinExistence type="predicted"/>
<feature type="region of interest" description="Disordered" evidence="1">
    <location>
        <begin position="1"/>
        <end position="43"/>
    </location>
</feature>
<dbReference type="EMBL" id="CAJHNJ030000009">
    <property type="protein sequence ID" value="CAG9105900.1"/>
    <property type="molecule type" value="Genomic_DNA"/>
</dbReference>
<sequence length="109" mass="11332">MHSSPGGVLEPGPLAGSHGGQLAEHHEARGLQVAGVDEPEPGEQARAVDAGLHVVVVVACLVKMLFWMPCSVPSIFMSCPSRSGTHTPPSLRVASSARARAIRSDGLFL</sequence>
<dbReference type="Proteomes" id="UP000653454">
    <property type="component" value="Unassembled WGS sequence"/>
</dbReference>
<gene>
    <name evidence="2" type="ORF">PLXY2_LOCUS3546</name>
</gene>
<protein>
    <submittedName>
        <fullName evidence="2">(diamondback moth) hypothetical protein</fullName>
    </submittedName>
</protein>
<name>A0A8S4DQ97_PLUXY</name>
<evidence type="ECO:0000256" key="1">
    <source>
        <dbReference type="SAM" id="MobiDB-lite"/>
    </source>
</evidence>
<dbReference type="AlphaFoldDB" id="A0A8S4DQ97"/>
<comment type="caution">
    <text evidence="2">The sequence shown here is derived from an EMBL/GenBank/DDBJ whole genome shotgun (WGS) entry which is preliminary data.</text>
</comment>
<organism evidence="2 3">
    <name type="scientific">Plutella xylostella</name>
    <name type="common">Diamondback moth</name>
    <name type="synonym">Plutella maculipennis</name>
    <dbReference type="NCBI Taxonomy" id="51655"/>
    <lineage>
        <taxon>Eukaryota</taxon>
        <taxon>Metazoa</taxon>
        <taxon>Ecdysozoa</taxon>
        <taxon>Arthropoda</taxon>
        <taxon>Hexapoda</taxon>
        <taxon>Insecta</taxon>
        <taxon>Pterygota</taxon>
        <taxon>Neoptera</taxon>
        <taxon>Endopterygota</taxon>
        <taxon>Lepidoptera</taxon>
        <taxon>Glossata</taxon>
        <taxon>Ditrysia</taxon>
        <taxon>Yponomeutoidea</taxon>
        <taxon>Plutellidae</taxon>
        <taxon>Plutella</taxon>
    </lineage>
</organism>
<evidence type="ECO:0000313" key="2">
    <source>
        <dbReference type="EMBL" id="CAG9105900.1"/>
    </source>
</evidence>
<accession>A0A8S4DQ97</accession>
<keyword evidence="3" id="KW-1185">Reference proteome</keyword>
<evidence type="ECO:0000313" key="3">
    <source>
        <dbReference type="Proteomes" id="UP000653454"/>
    </source>
</evidence>